<evidence type="ECO:0000256" key="1">
    <source>
        <dbReference type="RuleBase" id="RU363097"/>
    </source>
</evidence>
<comment type="similarity">
    <text evidence="1">Belongs to the fatty acyl-CoA reductase family.</text>
</comment>
<dbReference type="InterPro" id="IPR036291">
    <property type="entry name" value="NAD(P)-bd_dom_sf"/>
</dbReference>
<dbReference type="EMBL" id="JACGCM010000671">
    <property type="protein sequence ID" value="KAF6168898.1"/>
    <property type="molecule type" value="Genomic_DNA"/>
</dbReference>
<accession>A0A7J7NPP1</accession>
<dbReference type="Pfam" id="PF07993">
    <property type="entry name" value="NAD_binding_4"/>
    <property type="match status" value="1"/>
</dbReference>
<protein>
    <recommendedName>
        <fullName evidence="1">Fatty acyl-CoA reductase</fullName>
        <ecNumber evidence="1">1.2.1.84</ecNumber>
    </recommendedName>
</protein>
<keyword evidence="4" id="KW-1185">Reference proteome</keyword>
<evidence type="ECO:0000259" key="2">
    <source>
        <dbReference type="Pfam" id="PF07993"/>
    </source>
</evidence>
<dbReference type="GO" id="GO:0035336">
    <property type="term" value="P:long-chain fatty-acyl-CoA metabolic process"/>
    <property type="evidence" value="ECO:0007669"/>
    <property type="project" value="TreeGrafter"/>
</dbReference>
<dbReference type="GO" id="GO:0080019">
    <property type="term" value="F:alcohol-forming very long-chain fatty acyl-CoA reductase activity"/>
    <property type="evidence" value="ECO:0007669"/>
    <property type="project" value="InterPro"/>
</dbReference>
<dbReference type="PANTHER" id="PTHR11011">
    <property type="entry name" value="MALE STERILITY PROTEIN 2-RELATED"/>
    <property type="match status" value="1"/>
</dbReference>
<keyword evidence="1" id="KW-0443">Lipid metabolism</keyword>
<dbReference type="InterPro" id="IPR026055">
    <property type="entry name" value="FAR"/>
</dbReference>
<dbReference type="SUPFAM" id="SSF51735">
    <property type="entry name" value="NAD(P)-binding Rossmann-fold domains"/>
    <property type="match status" value="1"/>
</dbReference>
<dbReference type="InterPro" id="IPR013120">
    <property type="entry name" value="FAR_NAD-bd"/>
</dbReference>
<keyword evidence="1" id="KW-0444">Lipid biosynthesis</keyword>
<feature type="domain" description="Thioester reductase (TE)" evidence="2">
    <location>
        <begin position="87"/>
        <end position="176"/>
    </location>
</feature>
<keyword evidence="1" id="KW-0521">NADP</keyword>
<gene>
    <name evidence="3" type="ORF">GIB67_038395</name>
</gene>
<dbReference type="EC" id="1.2.1.84" evidence="1"/>
<comment type="catalytic activity">
    <reaction evidence="1">
        <text>a long-chain fatty acyl-CoA + 2 NADPH + 2 H(+) = a long-chain primary fatty alcohol + 2 NADP(+) + CoA</text>
        <dbReference type="Rhea" id="RHEA:52716"/>
        <dbReference type="ChEBI" id="CHEBI:15378"/>
        <dbReference type="ChEBI" id="CHEBI:57287"/>
        <dbReference type="ChEBI" id="CHEBI:57783"/>
        <dbReference type="ChEBI" id="CHEBI:58349"/>
        <dbReference type="ChEBI" id="CHEBI:77396"/>
        <dbReference type="ChEBI" id="CHEBI:83139"/>
        <dbReference type="EC" id="1.2.1.84"/>
    </reaction>
</comment>
<sequence length="177" mass="19772">MQGDDIPSEHHALVPSFMGGGVGKKILPLPFSDFTPVQTRSMDPFKDSSAYGYGSVAWKERVETWRQKQERLIKNEDGDKDWGNDGDGIDLPVARQYGWPNTYVFTKAMGEMLIGQLRGDLPVSIIRPYVITSTIREPFPGWIEVISHINKLAIGYGKGKIPYFVGDPELVIDLVST</sequence>
<keyword evidence="1" id="KW-0560">Oxidoreductase</keyword>
<dbReference type="Gene3D" id="3.40.50.720">
    <property type="entry name" value="NAD(P)-binding Rossmann-like Domain"/>
    <property type="match status" value="1"/>
</dbReference>
<comment type="caution">
    <text evidence="3">The sequence shown here is derived from an EMBL/GenBank/DDBJ whole genome shotgun (WGS) entry which is preliminary data.</text>
</comment>
<comment type="function">
    <text evidence="1">Catalyzes the reduction of fatty acyl-CoA to fatty alcohols.</text>
</comment>
<dbReference type="GO" id="GO:0010345">
    <property type="term" value="P:suberin biosynthetic process"/>
    <property type="evidence" value="ECO:0007669"/>
    <property type="project" value="TreeGrafter"/>
</dbReference>
<evidence type="ECO:0000313" key="4">
    <source>
        <dbReference type="Proteomes" id="UP000541444"/>
    </source>
</evidence>
<name>A0A7J7NPP1_9MAGN</name>
<reference evidence="3 4" key="1">
    <citation type="journal article" date="2020" name="IScience">
        <title>Genome Sequencing of the Endangered Kingdonia uniflora (Circaeasteraceae, Ranunculales) Reveals Potential Mechanisms of Evolutionary Specialization.</title>
        <authorList>
            <person name="Sun Y."/>
            <person name="Deng T."/>
            <person name="Zhang A."/>
            <person name="Moore M.J."/>
            <person name="Landis J.B."/>
            <person name="Lin N."/>
            <person name="Zhang H."/>
            <person name="Zhang X."/>
            <person name="Huang J."/>
            <person name="Zhang X."/>
            <person name="Sun H."/>
            <person name="Wang H."/>
        </authorList>
    </citation>
    <scope>NUCLEOTIDE SEQUENCE [LARGE SCALE GENOMIC DNA]</scope>
    <source>
        <strain evidence="3">TB1705</strain>
        <tissue evidence="3">Leaf</tissue>
    </source>
</reference>
<dbReference type="PANTHER" id="PTHR11011:SF99">
    <property type="entry name" value="FATTY ACYL-COA REDUCTASE 3"/>
    <property type="match status" value="1"/>
</dbReference>
<evidence type="ECO:0000313" key="3">
    <source>
        <dbReference type="EMBL" id="KAF6168898.1"/>
    </source>
</evidence>
<proteinExistence type="inferred from homology"/>
<dbReference type="OrthoDB" id="429813at2759"/>
<dbReference type="AlphaFoldDB" id="A0A7J7NPP1"/>
<organism evidence="3 4">
    <name type="scientific">Kingdonia uniflora</name>
    <dbReference type="NCBI Taxonomy" id="39325"/>
    <lineage>
        <taxon>Eukaryota</taxon>
        <taxon>Viridiplantae</taxon>
        <taxon>Streptophyta</taxon>
        <taxon>Embryophyta</taxon>
        <taxon>Tracheophyta</taxon>
        <taxon>Spermatophyta</taxon>
        <taxon>Magnoliopsida</taxon>
        <taxon>Ranunculales</taxon>
        <taxon>Circaeasteraceae</taxon>
        <taxon>Kingdonia</taxon>
    </lineage>
</organism>
<dbReference type="GO" id="GO:0102965">
    <property type="term" value="F:alcohol-forming long-chain fatty acyl-CoA reductase activity"/>
    <property type="evidence" value="ECO:0007669"/>
    <property type="project" value="UniProtKB-EC"/>
</dbReference>
<dbReference type="Proteomes" id="UP000541444">
    <property type="component" value="Unassembled WGS sequence"/>
</dbReference>